<dbReference type="RefSeq" id="WP_013135349.1">
    <property type="nucleotide sequence ID" value="NC_014166.1"/>
</dbReference>
<proteinExistence type="predicted"/>
<dbReference type="EMBL" id="CP001999">
    <property type="protein sequence ID" value="ADG93204.1"/>
    <property type="molecule type" value="Genomic_DNA"/>
</dbReference>
<dbReference type="Proteomes" id="UP000000939">
    <property type="component" value="Chromosome"/>
</dbReference>
<dbReference type="KEGG" id="ant:Arnit_1549"/>
<evidence type="ECO:0000313" key="1">
    <source>
        <dbReference type="EMBL" id="ADG93204.1"/>
    </source>
</evidence>
<sequence>MLKVKFNSDTGKFDLYKEFIENNEKKEVFKESLTHEEINEKIKEYSTQIFNITDIINTLYLAIQKYPYTEVRK</sequence>
<dbReference type="OrthoDB" id="9860706at2"/>
<reference evidence="1 2" key="1">
    <citation type="journal article" date="2010" name="Stand. Genomic Sci.">
        <title>Complete genome sequence of Arcobacter nitrofigilis type strain (CI).</title>
        <authorList>
            <person name="Pati A."/>
            <person name="Gronow S."/>
            <person name="Lapidus A."/>
            <person name="Copeland A."/>
            <person name="Glavina Del Rio T."/>
            <person name="Nolan M."/>
            <person name="Lucas S."/>
            <person name="Tice H."/>
            <person name="Cheng J.F."/>
            <person name="Han C."/>
            <person name="Chertkov O."/>
            <person name="Bruce D."/>
            <person name="Tapia R."/>
            <person name="Goodwin L."/>
            <person name="Pitluck S."/>
            <person name="Liolios K."/>
            <person name="Ivanova N."/>
            <person name="Mavromatis K."/>
            <person name="Chen A."/>
            <person name="Palaniappan K."/>
            <person name="Land M."/>
            <person name="Hauser L."/>
            <person name="Chang Y.J."/>
            <person name="Jeffries C.D."/>
            <person name="Detter J.C."/>
            <person name="Rohde M."/>
            <person name="Goker M."/>
            <person name="Bristow J."/>
            <person name="Eisen J.A."/>
            <person name="Markowitz V."/>
            <person name="Hugenholtz P."/>
            <person name="Klenk H.P."/>
            <person name="Kyrpides N.C."/>
        </authorList>
    </citation>
    <scope>NUCLEOTIDE SEQUENCE [LARGE SCALE GENOMIC DNA]</scope>
    <source>
        <strain evidence="2">ATCC 33309 / DSM 7299 / CCUG 15893 / LMG 7604 / NCTC 12251 / CI</strain>
    </source>
</reference>
<dbReference type="HOGENOM" id="CLU_2696493_0_0_7"/>
<protein>
    <submittedName>
        <fullName evidence="1">Uncharacterized protein</fullName>
    </submittedName>
</protein>
<name>D5V637_ARCNC</name>
<keyword evidence="2" id="KW-1185">Reference proteome</keyword>
<organism evidence="1 2">
    <name type="scientific">Arcobacter nitrofigilis (strain ATCC 33309 / DSM 7299 / CCUG 15893 / LMG 7604 / NCTC 12251 / CI)</name>
    <name type="common">Campylobacter nitrofigilis</name>
    <dbReference type="NCBI Taxonomy" id="572480"/>
    <lineage>
        <taxon>Bacteria</taxon>
        <taxon>Pseudomonadati</taxon>
        <taxon>Campylobacterota</taxon>
        <taxon>Epsilonproteobacteria</taxon>
        <taxon>Campylobacterales</taxon>
        <taxon>Arcobacteraceae</taxon>
        <taxon>Arcobacter</taxon>
    </lineage>
</organism>
<evidence type="ECO:0000313" key="2">
    <source>
        <dbReference type="Proteomes" id="UP000000939"/>
    </source>
</evidence>
<dbReference type="AlphaFoldDB" id="D5V637"/>
<gene>
    <name evidence="1" type="ordered locus">Arnit_1549</name>
</gene>
<accession>D5V637</accession>